<reference evidence="1" key="1">
    <citation type="submission" date="2021-02" db="EMBL/GenBank/DDBJ databases">
        <authorList>
            <person name="Nowell W R."/>
        </authorList>
    </citation>
    <scope>NUCLEOTIDE SEQUENCE</scope>
</reference>
<evidence type="ECO:0000313" key="3">
    <source>
        <dbReference type="Proteomes" id="UP000663854"/>
    </source>
</evidence>
<keyword evidence="4" id="KW-1185">Reference proteome</keyword>
<dbReference type="PANTHER" id="PTHR46060">
    <property type="entry name" value="MARINER MOS1 TRANSPOSASE-LIKE PROTEIN"/>
    <property type="match status" value="1"/>
</dbReference>
<sequence>MDKEYFRFYIEVHTALHTVPIVIHNELHTVFGDEAPPLRTVQRWSRWFRESREEVEDEERSGRSITETISENIRHVRNFINDNPYATVGEIEAQSVEKITACYVSKYLTNFQKAERIRICQENWLKFEQRVWGLYDVVTSDESWFCHKQIGRKSLNAA</sequence>
<evidence type="ECO:0008006" key="5">
    <source>
        <dbReference type="Google" id="ProtNLM"/>
    </source>
</evidence>
<dbReference type="EMBL" id="CAJNOL010016002">
    <property type="protein sequence ID" value="CAF1673709.1"/>
    <property type="molecule type" value="Genomic_DNA"/>
</dbReference>
<gene>
    <name evidence="2" type="ORF">JXQ802_LOCUS58018</name>
    <name evidence="1" type="ORF">PYM288_LOCUS41409</name>
</gene>
<organism evidence="1 3">
    <name type="scientific">Rotaria sordida</name>
    <dbReference type="NCBI Taxonomy" id="392033"/>
    <lineage>
        <taxon>Eukaryota</taxon>
        <taxon>Metazoa</taxon>
        <taxon>Spiralia</taxon>
        <taxon>Gnathifera</taxon>
        <taxon>Rotifera</taxon>
        <taxon>Eurotatoria</taxon>
        <taxon>Bdelloidea</taxon>
        <taxon>Philodinida</taxon>
        <taxon>Philodinidae</taxon>
        <taxon>Rotaria</taxon>
    </lineage>
</organism>
<evidence type="ECO:0000313" key="2">
    <source>
        <dbReference type="EMBL" id="CAF1673709.1"/>
    </source>
</evidence>
<dbReference type="Proteomes" id="UP000663870">
    <property type="component" value="Unassembled WGS sequence"/>
</dbReference>
<evidence type="ECO:0000313" key="1">
    <source>
        <dbReference type="EMBL" id="CAF1552133.1"/>
    </source>
</evidence>
<name>A0A815WYK4_9BILA</name>
<dbReference type="Proteomes" id="UP000663854">
    <property type="component" value="Unassembled WGS sequence"/>
</dbReference>
<dbReference type="PANTHER" id="PTHR46060:SF1">
    <property type="entry name" value="MARINER MOS1 TRANSPOSASE-LIKE PROTEIN"/>
    <property type="match status" value="1"/>
</dbReference>
<proteinExistence type="predicted"/>
<dbReference type="EMBL" id="CAJNOH010014109">
    <property type="protein sequence ID" value="CAF1552133.1"/>
    <property type="molecule type" value="Genomic_DNA"/>
</dbReference>
<comment type="caution">
    <text evidence="1">The sequence shown here is derived from an EMBL/GenBank/DDBJ whole genome shotgun (WGS) entry which is preliminary data.</text>
</comment>
<dbReference type="InterPro" id="IPR052709">
    <property type="entry name" value="Transposase-MT_Hybrid"/>
</dbReference>
<evidence type="ECO:0000313" key="4">
    <source>
        <dbReference type="Proteomes" id="UP000663870"/>
    </source>
</evidence>
<dbReference type="AlphaFoldDB" id="A0A815WYK4"/>
<protein>
    <recommendedName>
        <fullName evidence="5">Transposase</fullName>
    </recommendedName>
</protein>
<accession>A0A815WYK4</accession>